<proteinExistence type="predicted"/>
<comment type="caution">
    <text evidence="2">The sequence shown here is derived from an EMBL/GenBank/DDBJ whole genome shotgun (WGS) entry which is preliminary data.</text>
</comment>
<dbReference type="Proteomes" id="UP001187192">
    <property type="component" value="Unassembled WGS sequence"/>
</dbReference>
<dbReference type="PANTHER" id="PTHR35704">
    <property type="entry name" value="OS02G0254600 PROTEIN"/>
    <property type="match status" value="1"/>
</dbReference>
<feature type="region of interest" description="Disordered" evidence="1">
    <location>
        <begin position="1"/>
        <end position="48"/>
    </location>
</feature>
<accession>A0AA87ZR84</accession>
<evidence type="ECO:0000313" key="2">
    <source>
        <dbReference type="EMBL" id="GMN31573.1"/>
    </source>
</evidence>
<dbReference type="Gramene" id="FCD_00004817-RA">
    <property type="protein sequence ID" value="FCD_00004817-RA:cds"/>
    <property type="gene ID" value="FCD_00004817"/>
</dbReference>
<evidence type="ECO:0000256" key="1">
    <source>
        <dbReference type="SAM" id="MobiDB-lite"/>
    </source>
</evidence>
<organism evidence="2 3">
    <name type="scientific">Ficus carica</name>
    <name type="common">Common fig</name>
    <dbReference type="NCBI Taxonomy" id="3494"/>
    <lineage>
        <taxon>Eukaryota</taxon>
        <taxon>Viridiplantae</taxon>
        <taxon>Streptophyta</taxon>
        <taxon>Embryophyta</taxon>
        <taxon>Tracheophyta</taxon>
        <taxon>Spermatophyta</taxon>
        <taxon>Magnoliopsida</taxon>
        <taxon>eudicotyledons</taxon>
        <taxon>Gunneridae</taxon>
        <taxon>Pentapetalae</taxon>
        <taxon>rosids</taxon>
        <taxon>fabids</taxon>
        <taxon>Rosales</taxon>
        <taxon>Moraceae</taxon>
        <taxon>Ficeae</taxon>
        <taxon>Ficus</taxon>
    </lineage>
</organism>
<feature type="compositionally biased region" description="Basic and acidic residues" evidence="1">
    <location>
        <begin position="32"/>
        <end position="48"/>
    </location>
</feature>
<dbReference type="EMBL" id="BTGU01000003">
    <property type="protein sequence ID" value="GMN31573.1"/>
    <property type="molecule type" value="Genomic_DNA"/>
</dbReference>
<gene>
    <name evidence="2" type="ORF">TIFTF001_003317</name>
</gene>
<evidence type="ECO:0000313" key="3">
    <source>
        <dbReference type="Proteomes" id="UP001187192"/>
    </source>
</evidence>
<dbReference type="PANTHER" id="PTHR35704:SF1">
    <property type="entry name" value="OS02G0254600 PROTEIN"/>
    <property type="match status" value="1"/>
</dbReference>
<reference evidence="2" key="1">
    <citation type="submission" date="2023-07" db="EMBL/GenBank/DDBJ databases">
        <title>draft genome sequence of fig (Ficus carica).</title>
        <authorList>
            <person name="Takahashi T."/>
            <person name="Nishimura K."/>
        </authorList>
    </citation>
    <scope>NUCLEOTIDE SEQUENCE</scope>
</reference>
<name>A0AA87ZR84_FICCA</name>
<dbReference type="AlphaFoldDB" id="A0AA87ZR84"/>
<sequence length="123" mass="14272">MGNCMETCIKRSQAKEMQAEQQQRQEEEEEDQRQRETDQMKSGFVKERGLGEKGNLRVKIVMTKEELEWLMVQLNTKGGKSLEDVLVEIERGRGKVECTSTTTSWKPSLESIMECPELVEMDR</sequence>
<keyword evidence="3" id="KW-1185">Reference proteome</keyword>
<dbReference type="Gramene" id="FCD_00033095-RA">
    <property type="protein sequence ID" value="FCD_00033095-RA:cds"/>
    <property type="gene ID" value="FCD_00033095"/>
</dbReference>
<protein>
    <submittedName>
        <fullName evidence="2">Uncharacterized protein</fullName>
    </submittedName>
</protein>